<evidence type="ECO:0000313" key="8">
    <source>
        <dbReference type="Proteomes" id="UP001497482"/>
    </source>
</evidence>
<evidence type="ECO:0000256" key="5">
    <source>
        <dbReference type="ARBA" id="ARBA00022801"/>
    </source>
</evidence>
<keyword evidence="1" id="KW-0808">Transferase</keyword>
<accession>A0AAV2K2X6</accession>
<gene>
    <name evidence="7" type="ORF">KC01_LOCUS12524</name>
</gene>
<keyword evidence="8" id="KW-1185">Reference proteome</keyword>
<dbReference type="GO" id="GO:0016779">
    <property type="term" value="F:nucleotidyltransferase activity"/>
    <property type="evidence" value="ECO:0007669"/>
    <property type="project" value="UniProtKB-KW"/>
</dbReference>
<dbReference type="GO" id="GO:0004519">
    <property type="term" value="F:endonuclease activity"/>
    <property type="evidence" value="ECO:0007669"/>
    <property type="project" value="UniProtKB-KW"/>
</dbReference>
<keyword evidence="2" id="KW-0548">Nucleotidyltransferase</keyword>
<evidence type="ECO:0000313" key="7">
    <source>
        <dbReference type="EMBL" id="CAL1581799.1"/>
    </source>
</evidence>
<dbReference type="Gene3D" id="2.30.30.850">
    <property type="match status" value="1"/>
</dbReference>
<evidence type="ECO:0000256" key="1">
    <source>
        <dbReference type="ARBA" id="ARBA00022679"/>
    </source>
</evidence>
<keyword evidence="5" id="KW-0378">Hydrolase</keyword>
<evidence type="ECO:0000256" key="4">
    <source>
        <dbReference type="ARBA" id="ARBA00022759"/>
    </source>
</evidence>
<proteinExistence type="predicted"/>
<dbReference type="Pfam" id="PF18697">
    <property type="entry name" value="MLVIN_C"/>
    <property type="match status" value="1"/>
</dbReference>
<feature type="domain" description="Murine leukemia virus integrase C-terminal" evidence="6">
    <location>
        <begin position="29"/>
        <end position="81"/>
    </location>
</feature>
<reference evidence="7 8" key="1">
    <citation type="submission" date="2024-04" db="EMBL/GenBank/DDBJ databases">
        <authorList>
            <person name="Waldvogel A.-M."/>
            <person name="Schoenle A."/>
        </authorList>
    </citation>
    <scope>NUCLEOTIDE SEQUENCE [LARGE SCALE GENOMIC DNA]</scope>
</reference>
<dbReference type="InterPro" id="IPR040643">
    <property type="entry name" value="MLVIN_C"/>
</dbReference>
<name>A0AAV2K2X6_KNICA</name>
<sequence>MRKTLETREVKDTNKLPVDTVSSQDKTVKPGDHVFIKVIKRKSWNSPRWEGPHVVTLSTPTAVKVEGRTTWINLSHCKLRDITTLLDTKGE</sequence>
<dbReference type="AlphaFoldDB" id="A0AAV2K2X6"/>
<keyword evidence="4" id="KW-0255">Endonuclease</keyword>
<protein>
    <recommendedName>
        <fullName evidence="6">Murine leukemia virus integrase C-terminal domain-containing protein</fullName>
    </recommendedName>
</protein>
<dbReference type="GO" id="GO:0016787">
    <property type="term" value="F:hydrolase activity"/>
    <property type="evidence" value="ECO:0007669"/>
    <property type="project" value="UniProtKB-KW"/>
</dbReference>
<evidence type="ECO:0000256" key="2">
    <source>
        <dbReference type="ARBA" id="ARBA00022695"/>
    </source>
</evidence>
<dbReference type="EMBL" id="OZ035837">
    <property type="protein sequence ID" value="CAL1581799.1"/>
    <property type="molecule type" value="Genomic_DNA"/>
</dbReference>
<dbReference type="Proteomes" id="UP001497482">
    <property type="component" value="Chromosome 15"/>
</dbReference>
<organism evidence="7 8">
    <name type="scientific">Knipowitschia caucasica</name>
    <name type="common">Caucasian dwarf goby</name>
    <name type="synonym">Pomatoschistus caucasicus</name>
    <dbReference type="NCBI Taxonomy" id="637954"/>
    <lineage>
        <taxon>Eukaryota</taxon>
        <taxon>Metazoa</taxon>
        <taxon>Chordata</taxon>
        <taxon>Craniata</taxon>
        <taxon>Vertebrata</taxon>
        <taxon>Euteleostomi</taxon>
        <taxon>Actinopterygii</taxon>
        <taxon>Neopterygii</taxon>
        <taxon>Teleostei</taxon>
        <taxon>Neoteleostei</taxon>
        <taxon>Acanthomorphata</taxon>
        <taxon>Gobiaria</taxon>
        <taxon>Gobiiformes</taxon>
        <taxon>Gobioidei</taxon>
        <taxon>Gobiidae</taxon>
        <taxon>Gobiinae</taxon>
        <taxon>Knipowitschia</taxon>
    </lineage>
</organism>
<evidence type="ECO:0000259" key="6">
    <source>
        <dbReference type="Pfam" id="PF18697"/>
    </source>
</evidence>
<evidence type="ECO:0000256" key="3">
    <source>
        <dbReference type="ARBA" id="ARBA00022722"/>
    </source>
</evidence>
<keyword evidence="3" id="KW-0540">Nuclease</keyword>